<organism evidence="2 3">
    <name type="scientific">Araneus ventricosus</name>
    <name type="common">Orbweaver spider</name>
    <name type="synonym">Epeira ventricosa</name>
    <dbReference type="NCBI Taxonomy" id="182803"/>
    <lineage>
        <taxon>Eukaryota</taxon>
        <taxon>Metazoa</taxon>
        <taxon>Ecdysozoa</taxon>
        <taxon>Arthropoda</taxon>
        <taxon>Chelicerata</taxon>
        <taxon>Arachnida</taxon>
        <taxon>Araneae</taxon>
        <taxon>Araneomorphae</taxon>
        <taxon>Entelegynae</taxon>
        <taxon>Araneoidea</taxon>
        <taxon>Araneidae</taxon>
        <taxon>Araneus</taxon>
    </lineage>
</organism>
<gene>
    <name evidence="2" type="ORF">AVEN_144273_1</name>
</gene>
<dbReference type="EMBL" id="BGPR01001797">
    <property type="protein sequence ID" value="GBM62050.1"/>
    <property type="molecule type" value="Genomic_DNA"/>
</dbReference>
<keyword evidence="3" id="KW-1185">Reference proteome</keyword>
<evidence type="ECO:0000313" key="3">
    <source>
        <dbReference type="Proteomes" id="UP000499080"/>
    </source>
</evidence>
<evidence type="ECO:0000313" key="2">
    <source>
        <dbReference type="EMBL" id="GBM62050.1"/>
    </source>
</evidence>
<feature type="region of interest" description="Disordered" evidence="1">
    <location>
        <begin position="42"/>
        <end position="85"/>
    </location>
</feature>
<sequence>MGSEFSFGSDFFFYLKKKLRLSKHLQAEERFLKLSLQMLSSLQDSRGKKEDIRGKNEDTRGKKEDIRGKNEDTPGNKEDTPEIMP</sequence>
<feature type="compositionally biased region" description="Basic and acidic residues" evidence="1">
    <location>
        <begin position="45"/>
        <end position="85"/>
    </location>
</feature>
<accession>A0A4Y2H7G5</accession>
<dbReference type="AlphaFoldDB" id="A0A4Y2H7G5"/>
<evidence type="ECO:0000256" key="1">
    <source>
        <dbReference type="SAM" id="MobiDB-lite"/>
    </source>
</evidence>
<name>A0A4Y2H7G5_ARAVE</name>
<comment type="caution">
    <text evidence="2">The sequence shown here is derived from an EMBL/GenBank/DDBJ whole genome shotgun (WGS) entry which is preliminary data.</text>
</comment>
<protein>
    <submittedName>
        <fullName evidence="2">Uncharacterized protein</fullName>
    </submittedName>
</protein>
<dbReference type="Proteomes" id="UP000499080">
    <property type="component" value="Unassembled WGS sequence"/>
</dbReference>
<reference evidence="2 3" key="1">
    <citation type="journal article" date="2019" name="Sci. Rep.">
        <title>Orb-weaving spider Araneus ventricosus genome elucidates the spidroin gene catalogue.</title>
        <authorList>
            <person name="Kono N."/>
            <person name="Nakamura H."/>
            <person name="Ohtoshi R."/>
            <person name="Moran D.A.P."/>
            <person name="Shinohara A."/>
            <person name="Yoshida Y."/>
            <person name="Fujiwara M."/>
            <person name="Mori M."/>
            <person name="Tomita M."/>
            <person name="Arakawa K."/>
        </authorList>
    </citation>
    <scope>NUCLEOTIDE SEQUENCE [LARGE SCALE GENOMIC DNA]</scope>
</reference>
<proteinExistence type="predicted"/>